<proteinExistence type="predicted"/>
<dbReference type="Proteomes" id="UP001295423">
    <property type="component" value="Unassembled WGS sequence"/>
</dbReference>
<dbReference type="EMBL" id="CAKOGP040001781">
    <property type="protein sequence ID" value="CAJ1951260.1"/>
    <property type="molecule type" value="Genomic_DNA"/>
</dbReference>
<evidence type="ECO:0000313" key="2">
    <source>
        <dbReference type="EMBL" id="CAJ1951260.1"/>
    </source>
</evidence>
<feature type="compositionally biased region" description="Polar residues" evidence="1">
    <location>
        <begin position="1"/>
        <end position="12"/>
    </location>
</feature>
<organism evidence="2 3">
    <name type="scientific">Cylindrotheca closterium</name>
    <dbReference type="NCBI Taxonomy" id="2856"/>
    <lineage>
        <taxon>Eukaryota</taxon>
        <taxon>Sar</taxon>
        <taxon>Stramenopiles</taxon>
        <taxon>Ochrophyta</taxon>
        <taxon>Bacillariophyta</taxon>
        <taxon>Bacillariophyceae</taxon>
        <taxon>Bacillariophycidae</taxon>
        <taxon>Bacillariales</taxon>
        <taxon>Bacillariaceae</taxon>
        <taxon>Cylindrotheca</taxon>
    </lineage>
</organism>
<accession>A0AAD2JHH9</accession>
<protein>
    <submittedName>
        <fullName evidence="2">Uncharacterized protein</fullName>
    </submittedName>
</protein>
<reference evidence="2" key="1">
    <citation type="submission" date="2023-08" db="EMBL/GenBank/DDBJ databases">
        <authorList>
            <person name="Audoor S."/>
            <person name="Bilcke G."/>
        </authorList>
    </citation>
    <scope>NUCLEOTIDE SEQUENCE</scope>
</reference>
<evidence type="ECO:0000313" key="3">
    <source>
        <dbReference type="Proteomes" id="UP001295423"/>
    </source>
</evidence>
<comment type="caution">
    <text evidence="2">The sequence shown here is derived from an EMBL/GenBank/DDBJ whole genome shotgun (WGS) entry which is preliminary data.</text>
</comment>
<feature type="region of interest" description="Disordered" evidence="1">
    <location>
        <begin position="1"/>
        <end position="32"/>
    </location>
</feature>
<evidence type="ECO:0000256" key="1">
    <source>
        <dbReference type="SAM" id="MobiDB-lite"/>
    </source>
</evidence>
<name>A0AAD2JHH9_9STRA</name>
<keyword evidence="3" id="KW-1185">Reference proteome</keyword>
<sequence>MNANTVVPSPDSTEAEEKKTVVCNPARSGGRQDATFHDFMTDKGQKQKYLQLKSGGKAKKQDLDTFLDAMFKTAKERFSFVYQDGKNEVEDEKIKQKIEKWYYNQKPNLSRIISNFAKQLDKHLAILSKACDEAVSLGLDSTKLQEVNKRYEQFISAAIQQNQLPSEQKDKNEKGIGTFDTKDSIRKYSADAKQGTTIPSEVVGSLAQSIDGITLQTHNTTEAINRKLDIVRATDPSSWKTSAFTPILGKRLKFLKSTLNDSGQYYGMLNEAGQPNGFGVAAYFTGNFFFGQWKKGRRVAGYYVHKYEYDTLDDRKLIQRPYPIIYKGAWNEKGNTLDDYWLYFGGDWVSSNGTNNGSGSGRKRAREDQEPELEEVFDRKVYPLPDTLQF</sequence>
<dbReference type="AlphaFoldDB" id="A0AAD2JHH9"/>
<gene>
    <name evidence="2" type="ORF">CYCCA115_LOCUS12985</name>
</gene>